<protein>
    <recommendedName>
        <fullName evidence="3">PilZ domain-containing protein</fullName>
    </recommendedName>
</protein>
<dbReference type="EMBL" id="JACBZF010000002">
    <property type="protein sequence ID" value="NYH95428.1"/>
    <property type="molecule type" value="Genomic_DNA"/>
</dbReference>
<reference evidence="1 2" key="1">
    <citation type="submission" date="2020-07" db="EMBL/GenBank/DDBJ databases">
        <title>Genomic Encyclopedia of Type Strains, Phase IV (KMG-IV): sequencing the most valuable type-strain genomes for metagenomic binning, comparative biology and taxonomic classification.</title>
        <authorList>
            <person name="Goeker M."/>
        </authorList>
    </citation>
    <scope>NUCLEOTIDE SEQUENCE [LARGE SCALE GENOMIC DNA]</scope>
    <source>
        <strain evidence="1 2">DSM 29043</strain>
    </source>
</reference>
<gene>
    <name evidence="1" type="ORF">FHS75_001747</name>
</gene>
<accession>A0A7Y9XYH0</accession>
<dbReference type="InterPro" id="IPR036859">
    <property type="entry name" value="CAP-Gly_dom_sf"/>
</dbReference>
<proteinExistence type="predicted"/>
<evidence type="ECO:0000313" key="1">
    <source>
        <dbReference type="EMBL" id="NYH95428.1"/>
    </source>
</evidence>
<dbReference type="Proteomes" id="UP000522081">
    <property type="component" value="Unassembled WGS sequence"/>
</dbReference>
<dbReference type="AlphaFoldDB" id="A0A7Y9XYH0"/>
<name>A0A7Y9XYH0_9SPHN</name>
<evidence type="ECO:0008006" key="3">
    <source>
        <dbReference type="Google" id="ProtNLM"/>
    </source>
</evidence>
<comment type="caution">
    <text evidence="1">The sequence shown here is derived from an EMBL/GenBank/DDBJ whole genome shotgun (WGS) entry which is preliminary data.</text>
</comment>
<dbReference type="RefSeq" id="WP_229735520.1">
    <property type="nucleotide sequence ID" value="NZ_BMGF01000002.1"/>
</dbReference>
<sequence length="109" mass="12203">MEREFVNRRAERKHVEMAAQCRTQSGLRDMGKILDITPEGCCVATNSLFFKVGTRVMIRPPGMEGLSGVVRWIGPDKAGVEFDRPLYAPIFEHLAQSHAAGRPVSLSRY</sequence>
<evidence type="ECO:0000313" key="2">
    <source>
        <dbReference type="Proteomes" id="UP000522081"/>
    </source>
</evidence>
<dbReference type="SUPFAM" id="SSF74924">
    <property type="entry name" value="Cap-Gly domain"/>
    <property type="match status" value="1"/>
</dbReference>
<keyword evidence="2" id="KW-1185">Reference proteome</keyword>
<organism evidence="1 2">
    <name type="scientific">Novosphingobium marinum</name>
    <dbReference type="NCBI Taxonomy" id="1514948"/>
    <lineage>
        <taxon>Bacteria</taxon>
        <taxon>Pseudomonadati</taxon>
        <taxon>Pseudomonadota</taxon>
        <taxon>Alphaproteobacteria</taxon>
        <taxon>Sphingomonadales</taxon>
        <taxon>Sphingomonadaceae</taxon>
        <taxon>Novosphingobium</taxon>
    </lineage>
</organism>